<dbReference type="Pfam" id="PF00107">
    <property type="entry name" value="ADH_zinc_N"/>
    <property type="match status" value="1"/>
</dbReference>
<proteinExistence type="predicted"/>
<dbReference type="OrthoDB" id="9805663at2"/>
<dbReference type="Proteomes" id="UP000005143">
    <property type="component" value="Unassembled WGS sequence"/>
</dbReference>
<evidence type="ECO:0000313" key="3">
    <source>
        <dbReference type="EMBL" id="EHN12902.1"/>
    </source>
</evidence>
<dbReference type="RefSeq" id="WP_007569910.1">
    <property type="nucleotide sequence ID" value="NZ_AGUD01000006.1"/>
</dbReference>
<gene>
    <name evidence="3" type="ORF">PAI11_02070</name>
</gene>
<evidence type="ECO:0000313" key="4">
    <source>
        <dbReference type="Proteomes" id="UP000005143"/>
    </source>
</evidence>
<dbReference type="SMART" id="SM00829">
    <property type="entry name" value="PKS_ER"/>
    <property type="match status" value="1"/>
</dbReference>
<dbReference type="InterPro" id="IPR036291">
    <property type="entry name" value="NAD(P)-bd_dom_sf"/>
</dbReference>
<dbReference type="InterPro" id="IPR045010">
    <property type="entry name" value="MDR_fam"/>
</dbReference>
<sequence>MSESRNRQIVLAQLPGSGPLRLEHFVARDGARPVPGPRELLVRPIVLSIDSASRAWMNGPTYRPQLVPGDVMAGYALAEVVDAGDAAFAADDLVLADTGWQEWATVPATDATPVRRVAALTHHVSVLGVSGLTAHLGLHDVGRVRAGDTVVVSAAAGATGNVAGQLARIAGARVVGITGSPEKNAMLERDLGFDATVCHRDPDVLGALRAACPDGVDLYFDNVGGPLLDVVLRCTSRNARVVCCGAVSAYDDASAWSGLRQVPGRVVTHRLRIEGFIVLDLVDRWADATANLVRHVESGALRVLEDVLVGLDRAPEALIGMLAGENVGKRLVRVADDPG</sequence>
<reference evidence="3 4" key="1">
    <citation type="journal article" date="2013" name="Biodegradation">
        <title>Quantitative proteomic analysis of ibuprofen-degrading Patulibacter sp. strain I11.</title>
        <authorList>
            <person name="Almeida B."/>
            <person name="Kjeldal H."/>
            <person name="Lolas I."/>
            <person name="Knudsen A.D."/>
            <person name="Carvalho G."/>
            <person name="Nielsen K.L."/>
            <person name="Barreto Crespo M.T."/>
            <person name="Stensballe A."/>
            <person name="Nielsen J.L."/>
        </authorList>
    </citation>
    <scope>NUCLEOTIDE SEQUENCE [LARGE SCALE GENOMIC DNA]</scope>
    <source>
        <strain evidence="3 4">I11</strain>
    </source>
</reference>
<accession>H0E099</accession>
<dbReference type="PANTHER" id="PTHR43205:SF7">
    <property type="entry name" value="PROSTAGLANDIN REDUCTASE 1"/>
    <property type="match status" value="1"/>
</dbReference>
<dbReference type="CDD" id="cd05288">
    <property type="entry name" value="PGDH"/>
    <property type="match status" value="1"/>
</dbReference>
<feature type="domain" description="Enoyl reductase (ER)" evidence="2">
    <location>
        <begin position="18"/>
        <end position="332"/>
    </location>
</feature>
<protein>
    <submittedName>
        <fullName evidence="3">Putative oxidoreductase</fullName>
    </submittedName>
</protein>
<name>H0E099_9ACTN</name>
<dbReference type="EMBL" id="AGUD01000006">
    <property type="protein sequence ID" value="EHN12902.1"/>
    <property type="molecule type" value="Genomic_DNA"/>
</dbReference>
<dbReference type="GO" id="GO:0016628">
    <property type="term" value="F:oxidoreductase activity, acting on the CH-CH group of donors, NAD or NADP as acceptor"/>
    <property type="evidence" value="ECO:0007669"/>
    <property type="project" value="InterPro"/>
</dbReference>
<dbReference type="SUPFAM" id="SSF50129">
    <property type="entry name" value="GroES-like"/>
    <property type="match status" value="1"/>
</dbReference>
<dbReference type="Gene3D" id="3.40.50.720">
    <property type="entry name" value="NAD(P)-binding Rossmann-like Domain"/>
    <property type="match status" value="1"/>
</dbReference>
<organism evidence="3 4">
    <name type="scientific">Patulibacter medicamentivorans</name>
    <dbReference type="NCBI Taxonomy" id="1097667"/>
    <lineage>
        <taxon>Bacteria</taxon>
        <taxon>Bacillati</taxon>
        <taxon>Actinomycetota</taxon>
        <taxon>Thermoleophilia</taxon>
        <taxon>Solirubrobacterales</taxon>
        <taxon>Patulibacteraceae</taxon>
        <taxon>Patulibacter</taxon>
    </lineage>
</organism>
<dbReference type="PANTHER" id="PTHR43205">
    <property type="entry name" value="PROSTAGLANDIN REDUCTASE"/>
    <property type="match status" value="1"/>
</dbReference>
<dbReference type="InterPro" id="IPR011032">
    <property type="entry name" value="GroES-like_sf"/>
</dbReference>
<dbReference type="InterPro" id="IPR013149">
    <property type="entry name" value="ADH-like_C"/>
</dbReference>
<dbReference type="InterPro" id="IPR041694">
    <property type="entry name" value="ADH_N_2"/>
</dbReference>
<dbReference type="AlphaFoldDB" id="H0E099"/>
<dbReference type="Pfam" id="PF16884">
    <property type="entry name" value="ADH_N_2"/>
    <property type="match status" value="1"/>
</dbReference>
<dbReference type="InterPro" id="IPR020843">
    <property type="entry name" value="ER"/>
</dbReference>
<dbReference type="FunFam" id="3.40.50.720:FF:000121">
    <property type="entry name" value="Prostaglandin reductase 2"/>
    <property type="match status" value="1"/>
</dbReference>
<keyword evidence="1" id="KW-0560">Oxidoreductase</keyword>
<evidence type="ECO:0000256" key="1">
    <source>
        <dbReference type="ARBA" id="ARBA00023002"/>
    </source>
</evidence>
<keyword evidence="4" id="KW-1185">Reference proteome</keyword>
<comment type="caution">
    <text evidence="3">The sequence shown here is derived from an EMBL/GenBank/DDBJ whole genome shotgun (WGS) entry which is preliminary data.</text>
</comment>
<evidence type="ECO:0000259" key="2">
    <source>
        <dbReference type="SMART" id="SM00829"/>
    </source>
</evidence>
<dbReference type="Gene3D" id="3.90.180.10">
    <property type="entry name" value="Medium-chain alcohol dehydrogenases, catalytic domain"/>
    <property type="match status" value="1"/>
</dbReference>
<dbReference type="SUPFAM" id="SSF51735">
    <property type="entry name" value="NAD(P)-binding Rossmann-fold domains"/>
    <property type="match status" value="1"/>
</dbReference>